<name>A0AA88YUH6_PINIB</name>
<evidence type="ECO:0000256" key="7">
    <source>
        <dbReference type="ARBA" id="ARBA00023034"/>
    </source>
</evidence>
<keyword evidence="6" id="KW-1133">Transmembrane helix</keyword>
<keyword evidence="5 9" id="KW-0735">Signal-anchor</keyword>
<keyword evidence="3 9" id="KW-0808">Transferase</keyword>
<dbReference type="InterPro" id="IPR051227">
    <property type="entry name" value="CS_glycosyltransferase"/>
</dbReference>
<dbReference type="Proteomes" id="UP001186944">
    <property type="component" value="Unassembled WGS sequence"/>
</dbReference>
<dbReference type="PANTHER" id="PTHR12369">
    <property type="entry name" value="CHONDROITIN SYNTHASE"/>
    <property type="match status" value="1"/>
</dbReference>
<accession>A0AA88YUH6</accession>
<comment type="similarity">
    <text evidence="2 9">Belongs to the chondroitin N-acetylgalactosaminyltransferase family.</text>
</comment>
<evidence type="ECO:0000313" key="10">
    <source>
        <dbReference type="EMBL" id="KAK3109040.1"/>
    </source>
</evidence>
<reference evidence="10" key="1">
    <citation type="submission" date="2019-08" db="EMBL/GenBank/DDBJ databases">
        <title>The improved chromosome-level genome for the pearl oyster Pinctada fucata martensii using PacBio sequencing and Hi-C.</title>
        <authorList>
            <person name="Zheng Z."/>
        </authorList>
    </citation>
    <scope>NUCLEOTIDE SEQUENCE</scope>
    <source>
        <strain evidence="10">ZZ-2019</strain>
        <tissue evidence="10">Adductor muscle</tissue>
    </source>
</reference>
<evidence type="ECO:0000313" key="11">
    <source>
        <dbReference type="Proteomes" id="UP001186944"/>
    </source>
</evidence>
<evidence type="ECO:0000256" key="5">
    <source>
        <dbReference type="ARBA" id="ARBA00022968"/>
    </source>
</evidence>
<dbReference type="EC" id="2.4.1.-" evidence="9"/>
<comment type="caution">
    <text evidence="10">The sequence shown here is derived from an EMBL/GenBank/DDBJ whole genome shotgun (WGS) entry which is preliminary data.</text>
</comment>
<dbReference type="InterPro" id="IPR008428">
    <property type="entry name" value="Chond_GalNAc"/>
</dbReference>
<dbReference type="PANTHER" id="PTHR12369:SF13">
    <property type="entry name" value="HEXOSYLTRANSFERASE"/>
    <property type="match status" value="1"/>
</dbReference>
<evidence type="ECO:0000256" key="9">
    <source>
        <dbReference type="RuleBase" id="RU364016"/>
    </source>
</evidence>
<dbReference type="EMBL" id="VSWD01000001">
    <property type="protein sequence ID" value="KAK3109040.1"/>
    <property type="molecule type" value="Genomic_DNA"/>
</dbReference>
<dbReference type="Gene3D" id="3.90.550.50">
    <property type="match status" value="1"/>
</dbReference>
<dbReference type="Pfam" id="PF05679">
    <property type="entry name" value="CHGN"/>
    <property type="match status" value="1"/>
</dbReference>
<dbReference type="GO" id="GO:0032580">
    <property type="term" value="C:Golgi cisterna membrane"/>
    <property type="evidence" value="ECO:0007669"/>
    <property type="project" value="UniProtKB-SubCell"/>
</dbReference>
<sequence>MPNKLVDESKKLVRPRFASTELGIREKLFVAVLTSSPGFNSYALAVNKTGAHHVTKMMFFSSAKPNNPSPGMPYVSFPDKDSKNLPIHTLKYIAEHYSNAYDYYMFITDRTYIRAEKIYELVSHISISEEVHMGVPDTTDSGICTLEGGVILSQSVIRQVISDLEWCLINAKTRHSDTLGQCVYHASLLPCNAISGDKVFHHYRLNDFDYDDDIEILRRDPKFNSSVSVYPMPDDLSHYKIHRYFCKLELNLTRQEIDKAKESIINLSQYTAEGKDSLIWPVGSQEEARPKTRFDIIRWDYFTDTDIYFDDDFTNVRLLKGVHKLDITEITQTAFWKANYLYNDMYVSYKLVNGYRRFEPSRGMEYIIDVELKDKEGLATVKRFHMLRPLGKVEIVPMPYVTETTKINLILPVFANEIEDFGKFFHEFDISVLQTGDDTLLYVLFISVGKSPIDEFPSAKATMEYYVKLKKGNGAKMAMKTWQTDSKPREIEIIDHIMQDFKSDSLIAVIRPSIQMETAFLNRVRLNTIMNNQVFFPITFWQYKTNLAYDEGDVPSMVELNGKYGHFDIFSYEHFSFYAGDYQSARKIIPVQEVKKLQVFDLFLRNRRLHIFRAAEPSLRVRWQNITCNVNDVASSDLLEICSERSYESLASRPQLAKLVFKYQENTQNLLDTKNHGHQVHQSKLNKIKDVEDDDDAEDSIF</sequence>
<evidence type="ECO:0000256" key="8">
    <source>
        <dbReference type="ARBA" id="ARBA00023136"/>
    </source>
</evidence>
<evidence type="ECO:0000256" key="3">
    <source>
        <dbReference type="ARBA" id="ARBA00022679"/>
    </source>
</evidence>
<evidence type="ECO:0000256" key="1">
    <source>
        <dbReference type="ARBA" id="ARBA00004447"/>
    </source>
</evidence>
<protein>
    <recommendedName>
        <fullName evidence="9">Hexosyltransferase</fullName>
        <ecNumber evidence="9">2.4.1.-</ecNumber>
    </recommendedName>
</protein>
<evidence type="ECO:0000256" key="6">
    <source>
        <dbReference type="ARBA" id="ARBA00022989"/>
    </source>
</evidence>
<keyword evidence="7 9" id="KW-0333">Golgi apparatus</keyword>
<keyword evidence="8" id="KW-0472">Membrane</keyword>
<proteinExistence type="inferred from homology"/>
<gene>
    <name evidence="10" type="ORF">FSP39_021723</name>
</gene>
<keyword evidence="11" id="KW-1185">Reference proteome</keyword>
<comment type="subcellular location">
    <subcellularLocation>
        <location evidence="1 9">Golgi apparatus</location>
        <location evidence="1 9">Golgi stack membrane</location>
        <topology evidence="1 9">Single-pass type II membrane protein</topology>
    </subcellularLocation>
</comment>
<evidence type="ECO:0000256" key="4">
    <source>
        <dbReference type="ARBA" id="ARBA00022692"/>
    </source>
</evidence>
<evidence type="ECO:0000256" key="2">
    <source>
        <dbReference type="ARBA" id="ARBA00009239"/>
    </source>
</evidence>
<dbReference type="AlphaFoldDB" id="A0AA88YUH6"/>
<keyword evidence="4" id="KW-0812">Transmembrane</keyword>
<dbReference type="GO" id="GO:0047238">
    <property type="term" value="F:glucuronosyl-N-acetylgalactosaminyl-proteoglycan 4-beta-N-acetylgalactosaminyltransferase activity"/>
    <property type="evidence" value="ECO:0007669"/>
    <property type="project" value="TreeGrafter"/>
</dbReference>
<organism evidence="10 11">
    <name type="scientific">Pinctada imbricata</name>
    <name type="common">Atlantic pearl-oyster</name>
    <name type="synonym">Pinctada martensii</name>
    <dbReference type="NCBI Taxonomy" id="66713"/>
    <lineage>
        <taxon>Eukaryota</taxon>
        <taxon>Metazoa</taxon>
        <taxon>Spiralia</taxon>
        <taxon>Lophotrochozoa</taxon>
        <taxon>Mollusca</taxon>
        <taxon>Bivalvia</taxon>
        <taxon>Autobranchia</taxon>
        <taxon>Pteriomorphia</taxon>
        <taxon>Pterioida</taxon>
        <taxon>Pterioidea</taxon>
        <taxon>Pteriidae</taxon>
        <taxon>Pinctada</taxon>
    </lineage>
</organism>